<accession>A0A974GYB3</accession>
<dbReference type="Proteomes" id="UP000694892">
    <property type="component" value="Unassembled WGS sequence"/>
</dbReference>
<gene>
    <name evidence="2" type="ORF">XELAEV_18002866mg</name>
</gene>
<protein>
    <submittedName>
        <fullName evidence="2">Uncharacterized protein</fullName>
    </submittedName>
</protein>
<keyword evidence="1" id="KW-0732">Signal</keyword>
<reference evidence="2" key="1">
    <citation type="submission" date="2016-05" db="EMBL/GenBank/DDBJ databases">
        <title>WGS assembly of Xenopus laevis.</title>
        <authorList>
            <person name="Session A."/>
            <person name="Uno Y."/>
            <person name="Kwon T."/>
            <person name="Chapman J."/>
            <person name="Toyoda A."/>
            <person name="Takahashi S."/>
            <person name="Fukui A."/>
            <person name="Hikosaka A."/>
            <person name="Putnam N."/>
            <person name="Stites J."/>
            <person name="Van Heeringen S."/>
            <person name="Quigley I."/>
            <person name="Heinz S."/>
            <person name="Hellsten U."/>
            <person name="Lyons J."/>
            <person name="Suzuki A."/>
            <person name="Kondo M."/>
            <person name="Ogino H."/>
            <person name="Ochi H."/>
            <person name="Bogdanovic O."/>
            <person name="Lister R."/>
            <person name="Georgiou G."/>
            <person name="Paranjpe S."/>
            <person name="Van Kruijsbergen I."/>
            <person name="Mozaffari S."/>
            <person name="Shu S."/>
            <person name="Schmutz J."/>
            <person name="Jenkins J."/>
            <person name="Grimwood J."/>
            <person name="Carlson J."/>
            <person name="Mitros T."/>
            <person name="Simakov O."/>
            <person name="Heald R."/>
            <person name="Miller K."/>
            <person name="Haudenschild C."/>
            <person name="Kuroki Y."/>
            <person name="Tanaka T."/>
            <person name="Michiue T."/>
            <person name="Watanabe M."/>
            <person name="Kinoshita T."/>
            <person name="Ohta Y."/>
            <person name="Mawaribuchi S."/>
            <person name="Suzuki Y."/>
            <person name="Haramoto Y."/>
            <person name="Yamamoto T."/>
            <person name="Takagi C."/>
            <person name="Kitzman J."/>
            <person name="Shendure J."/>
            <person name="Nakayama T."/>
            <person name="Izutsu Y."/>
            <person name="Robert J."/>
            <person name="Dichmann D."/>
            <person name="Flajnik M."/>
            <person name="Houston D."/>
            <person name="Marcotte E."/>
            <person name="Wallingford J."/>
            <person name="Ito Y."/>
            <person name="Asashima M."/>
            <person name="Ueno N."/>
            <person name="Matsuda Y."/>
            <person name="Jan Veenstra G."/>
            <person name="Fujiyama A."/>
            <person name="Harland R."/>
            <person name="Taira M."/>
            <person name="Rokhsar D.S."/>
        </authorList>
    </citation>
    <scope>NUCLEOTIDE SEQUENCE</scope>
    <source>
        <strain evidence="2">J</strain>
        <tissue evidence="2">Blood</tissue>
    </source>
</reference>
<dbReference type="EMBL" id="KV499375">
    <property type="protein sequence ID" value="OCT55339.1"/>
    <property type="molecule type" value="Genomic_DNA"/>
</dbReference>
<proteinExistence type="predicted"/>
<feature type="chain" id="PRO_5036780821" evidence="1">
    <location>
        <begin position="28"/>
        <end position="67"/>
    </location>
</feature>
<sequence length="67" mass="7445">MADPYSSCDRLLLPFFFFFPYLLGSLASSSSSSSSSPCQGFGWFPILKAFCMGRRCSVMIRLLLVTC</sequence>
<dbReference type="AlphaFoldDB" id="A0A974GYB3"/>
<feature type="signal peptide" evidence="1">
    <location>
        <begin position="1"/>
        <end position="27"/>
    </location>
</feature>
<name>A0A974GYB3_XENLA</name>
<evidence type="ECO:0000313" key="2">
    <source>
        <dbReference type="EMBL" id="OCT55339.1"/>
    </source>
</evidence>
<evidence type="ECO:0000256" key="1">
    <source>
        <dbReference type="SAM" id="SignalP"/>
    </source>
</evidence>
<organism evidence="2">
    <name type="scientific">Xenopus laevis</name>
    <name type="common">African clawed frog</name>
    <dbReference type="NCBI Taxonomy" id="8355"/>
    <lineage>
        <taxon>Eukaryota</taxon>
        <taxon>Metazoa</taxon>
        <taxon>Chordata</taxon>
        <taxon>Craniata</taxon>
        <taxon>Vertebrata</taxon>
        <taxon>Euteleostomi</taxon>
        <taxon>Amphibia</taxon>
        <taxon>Batrachia</taxon>
        <taxon>Anura</taxon>
        <taxon>Pipoidea</taxon>
        <taxon>Pipidae</taxon>
        <taxon>Xenopodinae</taxon>
        <taxon>Xenopus</taxon>
        <taxon>Xenopus</taxon>
    </lineage>
</organism>